<keyword evidence="4" id="KW-0675">Receptor</keyword>
<dbReference type="InterPro" id="IPR050379">
    <property type="entry name" value="Type-I_Cytokine_Rcpt"/>
</dbReference>
<sequence length="889" mass="99051">MPKTSISFCYVLFFYSLSSCEQDDFQAVFVVKLIGEMWNNILLTKDSRTNMLVDKITSNVKVFYNGDNSFREVTVHSFRKGSVIATFSISYAALGSIQILKIQEHVTMTGKISTIPAKILNISSDKVPNAPTITSASSFNSTSIQLHWTSISDAGGMGYLVYYKQAGSRFDPVQFKSVMLAVTQTVISGLREFTGYTFRVLASSSNGNGVASEPVTISTDEDVPSVPPSNLKLIVYSSTRISLLWDAIKDSQTNGVLLGYNVSLTWRDKMDNRLRGSTRAVQPTGGSVILTLKYLLKFTIYSLKVCGFTSKGCGPWSNEVHASTLRDVPSQPPSNITYKNFTSTSSATIHWDTIPLGHLNGILQGYQVTYKQIMQSELPVEEATDVTKNLGPNSSSLELNDLQAHSIYQVEIAAVTDAGIGVAHTIFLETCRCPKTLYTNFWVHPPYLNQNTSTGVIDGIFPNIVTQMLTWACGVCNNGHGDTILNMTSNGRDMTSLKDSVVGVIEDIDDVPQVSFPIYGNEDIKEYKGSHQYVKVVDSPGIAFINVRQKPKVMNLALACLPLIGFVLCITYISGFIMWLLERKSNNGQFHENFSKGIIDGFWWSFISITTVGYGDRVPVSRLGRLFGVFWILTGLVVISVLISEITNSFTTLCMSTTYNDHLIYGSKIAVIKNSVEYRVGTQMNAIIDKEYQYYSIDDIHDALQNGNVFGALIDTYVAADQKDHLFDENIKVNKLLEKKIGYGVVLSGDAKVVQKRCNDFMKRKVEEISKVIQNYTSTLEFQPPEENESTEKSSNLFEVESATFKMALLCLGLLLSMAVIGGLILHVILLKRRTNKVDRAHSRQVVINMRNEMRQFVDVFYQDIKAKISDLKVKHRQEIAKLVQLKEK</sequence>
<dbReference type="OrthoDB" id="6020478at2759"/>
<dbReference type="AlphaFoldDB" id="A0A6P8IWZ6"/>
<evidence type="ECO:0000256" key="1">
    <source>
        <dbReference type="ARBA" id="ARBA00022729"/>
    </source>
</evidence>
<feature type="signal peptide" evidence="7">
    <location>
        <begin position="1"/>
        <end position="20"/>
    </location>
</feature>
<keyword evidence="9" id="KW-1185">Reference proteome</keyword>
<dbReference type="InterPro" id="IPR036116">
    <property type="entry name" value="FN3_sf"/>
</dbReference>
<dbReference type="PROSITE" id="PS50853">
    <property type="entry name" value="FN3"/>
    <property type="match status" value="3"/>
</dbReference>
<dbReference type="SMART" id="SM00060">
    <property type="entry name" value="FN3"/>
    <property type="match status" value="3"/>
</dbReference>
<feature type="domain" description="Fibronectin type-III" evidence="8">
    <location>
        <begin position="227"/>
        <end position="327"/>
    </location>
</feature>
<keyword evidence="5" id="KW-0325">Glycoprotein</keyword>
<dbReference type="InterPro" id="IPR013783">
    <property type="entry name" value="Ig-like_fold"/>
</dbReference>
<dbReference type="CDD" id="cd00063">
    <property type="entry name" value="FN3"/>
    <property type="match status" value="3"/>
</dbReference>
<feature type="domain" description="Fibronectin type-III" evidence="8">
    <location>
        <begin position="127"/>
        <end position="222"/>
    </location>
</feature>
<gene>
    <name evidence="10" type="primary">LOC116305831</name>
</gene>
<evidence type="ECO:0000256" key="7">
    <source>
        <dbReference type="SAM" id="SignalP"/>
    </source>
</evidence>
<evidence type="ECO:0000259" key="8">
    <source>
        <dbReference type="PROSITE" id="PS50853"/>
    </source>
</evidence>
<feature type="transmembrane region" description="Helical" evidence="6">
    <location>
        <begin position="556"/>
        <end position="581"/>
    </location>
</feature>
<proteinExistence type="predicted"/>
<dbReference type="RefSeq" id="XP_031571664.1">
    <property type="nucleotide sequence ID" value="XM_031715804.1"/>
</dbReference>
<dbReference type="FunFam" id="2.60.40.10:FF:000028">
    <property type="entry name" value="Neuronal cell adhesion molecule"/>
    <property type="match status" value="2"/>
</dbReference>
<dbReference type="Gene3D" id="1.10.287.70">
    <property type="match status" value="1"/>
</dbReference>
<dbReference type="PROSITE" id="PS51257">
    <property type="entry name" value="PROKAR_LIPOPROTEIN"/>
    <property type="match status" value="1"/>
</dbReference>
<keyword evidence="1 7" id="KW-0732">Signal</keyword>
<evidence type="ECO:0000313" key="9">
    <source>
        <dbReference type="Proteomes" id="UP000515163"/>
    </source>
</evidence>
<dbReference type="GO" id="GO:0019955">
    <property type="term" value="F:cytokine binding"/>
    <property type="evidence" value="ECO:0007669"/>
    <property type="project" value="TreeGrafter"/>
</dbReference>
<protein>
    <submittedName>
        <fullName evidence="10">Uncharacterized protein LOC116305831</fullName>
    </submittedName>
</protein>
<evidence type="ECO:0000256" key="6">
    <source>
        <dbReference type="SAM" id="Phobius"/>
    </source>
</evidence>
<dbReference type="KEGG" id="aten:116305831"/>
<dbReference type="GO" id="GO:0009897">
    <property type="term" value="C:external side of plasma membrane"/>
    <property type="evidence" value="ECO:0007669"/>
    <property type="project" value="TreeGrafter"/>
</dbReference>
<dbReference type="GO" id="GO:0004896">
    <property type="term" value="F:cytokine receptor activity"/>
    <property type="evidence" value="ECO:0007669"/>
    <property type="project" value="TreeGrafter"/>
</dbReference>
<evidence type="ECO:0000256" key="2">
    <source>
        <dbReference type="ARBA" id="ARBA00022737"/>
    </source>
</evidence>
<dbReference type="GO" id="GO:0043235">
    <property type="term" value="C:receptor complex"/>
    <property type="evidence" value="ECO:0007669"/>
    <property type="project" value="TreeGrafter"/>
</dbReference>
<dbReference type="SUPFAM" id="SSF49265">
    <property type="entry name" value="Fibronectin type III"/>
    <property type="match status" value="2"/>
</dbReference>
<feature type="chain" id="PRO_5028303495" evidence="7">
    <location>
        <begin position="21"/>
        <end position="889"/>
    </location>
</feature>
<reference evidence="10" key="1">
    <citation type="submission" date="2025-08" db="UniProtKB">
        <authorList>
            <consortium name="RefSeq"/>
        </authorList>
    </citation>
    <scope>IDENTIFICATION</scope>
    <source>
        <tissue evidence="10">Tentacle</tissue>
    </source>
</reference>
<evidence type="ECO:0000256" key="4">
    <source>
        <dbReference type="ARBA" id="ARBA00023170"/>
    </source>
</evidence>
<keyword evidence="3" id="KW-1015">Disulfide bond</keyword>
<dbReference type="PANTHER" id="PTHR23036">
    <property type="entry name" value="CYTOKINE RECEPTOR"/>
    <property type="match status" value="1"/>
</dbReference>
<name>A0A6P8IWZ6_ACTTE</name>
<dbReference type="SUPFAM" id="SSF81324">
    <property type="entry name" value="Voltage-gated potassium channels"/>
    <property type="match status" value="1"/>
</dbReference>
<dbReference type="Gene3D" id="2.60.40.10">
    <property type="entry name" value="Immunoglobulins"/>
    <property type="match status" value="3"/>
</dbReference>
<keyword evidence="6" id="KW-1133">Transmembrane helix</keyword>
<keyword evidence="6" id="KW-0812">Transmembrane</keyword>
<organism evidence="9 10">
    <name type="scientific">Actinia tenebrosa</name>
    <name type="common">Australian red waratah sea anemone</name>
    <dbReference type="NCBI Taxonomy" id="6105"/>
    <lineage>
        <taxon>Eukaryota</taxon>
        <taxon>Metazoa</taxon>
        <taxon>Cnidaria</taxon>
        <taxon>Anthozoa</taxon>
        <taxon>Hexacorallia</taxon>
        <taxon>Actiniaria</taxon>
        <taxon>Actiniidae</taxon>
        <taxon>Actinia</taxon>
    </lineage>
</organism>
<keyword evidence="6" id="KW-0472">Membrane</keyword>
<dbReference type="Pfam" id="PF00041">
    <property type="entry name" value="fn3"/>
    <property type="match status" value="3"/>
</dbReference>
<evidence type="ECO:0000256" key="3">
    <source>
        <dbReference type="ARBA" id="ARBA00023157"/>
    </source>
</evidence>
<dbReference type="Pfam" id="PF07885">
    <property type="entry name" value="Ion_trans_2"/>
    <property type="match status" value="1"/>
</dbReference>
<evidence type="ECO:0000256" key="5">
    <source>
        <dbReference type="ARBA" id="ARBA00023180"/>
    </source>
</evidence>
<dbReference type="GeneID" id="116305831"/>
<dbReference type="InParanoid" id="A0A6P8IWZ6"/>
<keyword evidence="2" id="KW-0677">Repeat</keyword>
<evidence type="ECO:0000313" key="10">
    <source>
        <dbReference type="RefSeq" id="XP_031571664.1"/>
    </source>
</evidence>
<feature type="transmembrane region" description="Helical" evidence="6">
    <location>
        <begin position="626"/>
        <end position="644"/>
    </location>
</feature>
<feature type="transmembrane region" description="Helical" evidence="6">
    <location>
        <begin position="807"/>
        <end position="830"/>
    </location>
</feature>
<dbReference type="InterPro" id="IPR003961">
    <property type="entry name" value="FN3_dom"/>
</dbReference>
<dbReference type="PANTHER" id="PTHR23036:SF151">
    <property type="entry name" value="FIBRONECTIN TYPE-III DOMAIN-CONTAINING PROTEIN"/>
    <property type="match status" value="1"/>
</dbReference>
<dbReference type="Proteomes" id="UP000515163">
    <property type="component" value="Unplaced"/>
</dbReference>
<feature type="domain" description="Fibronectin type-III" evidence="8">
    <location>
        <begin position="332"/>
        <end position="436"/>
    </location>
</feature>
<accession>A0A6P8IWZ6</accession>
<dbReference type="InterPro" id="IPR013099">
    <property type="entry name" value="K_chnl_dom"/>
</dbReference>
<dbReference type="PRINTS" id="PR00169">
    <property type="entry name" value="KCHANNEL"/>
</dbReference>